<organism evidence="3 4">
    <name type="scientific">Cafeteria roenbergensis</name>
    <name type="common">Marine flagellate</name>
    <dbReference type="NCBI Taxonomy" id="33653"/>
    <lineage>
        <taxon>Eukaryota</taxon>
        <taxon>Sar</taxon>
        <taxon>Stramenopiles</taxon>
        <taxon>Bigyra</taxon>
        <taxon>Opalozoa</taxon>
        <taxon>Bicosoecida</taxon>
        <taxon>Cafeteriaceae</taxon>
        <taxon>Cafeteria</taxon>
    </lineage>
</organism>
<protein>
    <submittedName>
        <fullName evidence="3">Uncharacterized protein</fullName>
    </submittedName>
</protein>
<keyword evidence="1" id="KW-0812">Transmembrane</keyword>
<comment type="caution">
    <text evidence="3">The sequence shown here is derived from an EMBL/GenBank/DDBJ whole genome shotgun (WGS) entry which is preliminary data.</text>
</comment>
<dbReference type="EMBL" id="VLTM01000034">
    <property type="protein sequence ID" value="KAA0161608.1"/>
    <property type="molecule type" value="Genomic_DNA"/>
</dbReference>
<evidence type="ECO:0000256" key="2">
    <source>
        <dbReference type="SAM" id="SignalP"/>
    </source>
</evidence>
<keyword evidence="1" id="KW-0472">Membrane</keyword>
<feature type="chain" id="PRO_5023075839" evidence="2">
    <location>
        <begin position="19"/>
        <end position="331"/>
    </location>
</feature>
<dbReference type="Proteomes" id="UP000325113">
    <property type="component" value="Unassembled WGS sequence"/>
</dbReference>
<name>A0A5A8D8U1_CAFRO</name>
<reference evidence="3 4" key="1">
    <citation type="submission" date="2019-07" db="EMBL/GenBank/DDBJ databases">
        <title>Genomes of Cafeteria roenbergensis.</title>
        <authorList>
            <person name="Fischer M.G."/>
            <person name="Hackl T."/>
            <person name="Roman M."/>
        </authorList>
    </citation>
    <scope>NUCLEOTIDE SEQUENCE [LARGE SCALE GENOMIC DNA]</scope>
    <source>
        <strain evidence="3 4">Cflag</strain>
    </source>
</reference>
<feature type="transmembrane region" description="Helical" evidence="1">
    <location>
        <begin position="272"/>
        <end position="305"/>
    </location>
</feature>
<dbReference type="AlphaFoldDB" id="A0A5A8D8U1"/>
<evidence type="ECO:0000313" key="3">
    <source>
        <dbReference type="EMBL" id="KAA0161608.1"/>
    </source>
</evidence>
<gene>
    <name evidence="3" type="ORF">FNF31_03722</name>
</gene>
<accession>A0A5A8D8U1</accession>
<proteinExistence type="predicted"/>
<sequence length="331" mass="33151">MALYCLALLLTLITATAACPAGPGEAHSGLMRLFSLGRAASSSNISVGFAVASVGDLFDDGQAGLPVGMPNQEHGSSSSTRGSAAVVFRTPAGLLASGPLWSLAPNNSAALDARLAGDTEFGSAVAAGLPSPQAGMLAVAVGAPGLVVAGETVAKGAIFLIALNATDGAIAAFLEFSASTAAVLLPAAAQVDGARLGGSLATVGVEPSGKAWMAAGVIALRMYELQVWEEDLALEHGCLTGLVYAVAILLLGAGAFICLVFGVVFTPEQARVWLLTSLASFVLHLLVQKPVVIFCSAVALTVWGACTGRTLSWAKVSSSSVGASGEWVGVL</sequence>
<evidence type="ECO:0000256" key="1">
    <source>
        <dbReference type="SAM" id="Phobius"/>
    </source>
</evidence>
<evidence type="ECO:0000313" key="4">
    <source>
        <dbReference type="Proteomes" id="UP000325113"/>
    </source>
</evidence>
<dbReference type="InterPro" id="IPR028994">
    <property type="entry name" value="Integrin_alpha_N"/>
</dbReference>
<dbReference type="Gene3D" id="2.130.10.130">
    <property type="entry name" value="Integrin alpha, N-terminal"/>
    <property type="match status" value="1"/>
</dbReference>
<keyword evidence="2" id="KW-0732">Signal</keyword>
<feature type="signal peptide" evidence="2">
    <location>
        <begin position="1"/>
        <end position="18"/>
    </location>
</feature>
<keyword evidence="1" id="KW-1133">Transmembrane helix</keyword>
<feature type="transmembrane region" description="Helical" evidence="1">
    <location>
        <begin position="242"/>
        <end position="265"/>
    </location>
</feature>